<proteinExistence type="inferred from homology"/>
<evidence type="ECO:0000256" key="13">
    <source>
        <dbReference type="RuleBase" id="RU000609"/>
    </source>
</evidence>
<evidence type="ECO:0000313" key="17">
    <source>
        <dbReference type="Proteomes" id="UP000650524"/>
    </source>
</evidence>
<evidence type="ECO:0000256" key="11">
    <source>
        <dbReference type="ARBA" id="ARBA00033659"/>
    </source>
</evidence>
<dbReference type="AlphaFoldDB" id="A0A8J6N0W7"/>
<evidence type="ECO:0000256" key="4">
    <source>
        <dbReference type="ARBA" id="ARBA00011958"/>
    </source>
</evidence>
<organism evidence="16 17">
    <name type="scientific">Candidatus Desulfacyla euxinica</name>
    <dbReference type="NCBI Taxonomy" id="2841693"/>
    <lineage>
        <taxon>Bacteria</taxon>
        <taxon>Deltaproteobacteria</taxon>
        <taxon>Candidatus Desulfacyla</taxon>
    </lineage>
</organism>
<dbReference type="NCBIfam" id="TIGR02630">
    <property type="entry name" value="xylose_isom_A"/>
    <property type="match status" value="1"/>
</dbReference>
<evidence type="ECO:0000256" key="8">
    <source>
        <dbReference type="ARBA" id="ARBA00022723"/>
    </source>
</evidence>
<comment type="subcellular location">
    <subcellularLocation>
        <location evidence="1 12 14">Cytoplasm</location>
    </subcellularLocation>
</comment>
<feature type="binding site" evidence="12">
    <location>
        <position position="272"/>
    </location>
    <ligand>
        <name>Mg(2+)</name>
        <dbReference type="ChEBI" id="CHEBI:18420"/>
        <label>2</label>
    </ligand>
</feature>
<keyword evidence="7 12" id="KW-0859">Xylose metabolism</keyword>
<evidence type="ECO:0000256" key="14">
    <source>
        <dbReference type="RuleBase" id="RU000610"/>
    </source>
</evidence>
<feature type="active site" evidence="12">
    <location>
        <position position="102"/>
    </location>
</feature>
<feature type="binding site" evidence="12">
    <location>
        <position position="340"/>
    </location>
    <ligand>
        <name>Mg(2+)</name>
        <dbReference type="ChEBI" id="CHEBI:18420"/>
        <label>1</label>
    </ligand>
</feature>
<sequence>MKEFFPEIQDRIPYEGADSKNPLAFKYYEPNRMVGQKSMEDHLRFSVAYWHTFKATGVDPFGAATFDRPWNRGTTPMEQAENTLRAAFEFFQKLGVPYYCFHDRDLAPEVETFAESCKNLESMVEKAKQLQEDTGIKLLWGTANLFGHPRYSHGAATNPDAHVFAYAAAQVKHAIAATMELGGANYVFWGGREGYETLFNTDMKREHEQLARFFHMAVDYAKQIGFDGQFLIEPKPKEPTKHQYDFDAATVLGFLGAYDLLDHFKLNIEANHATLAGHSFEHDLTLASMNGKLGSIDANVGDTLLGWDTDQFPTDPAMCAKAMLIVLAQGGLGKGGLNFDAKPRRGSFDPIDLFYAHISGMDAFARGLLAAQQIMDDGLLDKFIEERYASYSGSIGKQIMSGEATFESLEGSIMEKGEPSLESGRQEMLESIFMSYF</sequence>
<keyword evidence="8 12" id="KW-0479">Metal-binding</keyword>
<dbReference type="PANTHER" id="PTHR48408">
    <property type="match status" value="1"/>
</dbReference>
<feature type="binding site" evidence="12">
    <location>
        <position position="233"/>
    </location>
    <ligand>
        <name>Mg(2+)</name>
        <dbReference type="ChEBI" id="CHEBI:18420"/>
        <label>1</label>
    </ligand>
</feature>
<comment type="similarity">
    <text evidence="2 12 13">Belongs to the xylose isomerase family.</text>
</comment>
<comment type="cofactor">
    <cofactor evidence="12">
        <name>Mg(2+)</name>
        <dbReference type="ChEBI" id="CHEBI:18420"/>
    </cofactor>
    <text evidence="12">Binds 2 magnesium ions per subunit.</text>
</comment>
<protein>
    <recommendedName>
        <fullName evidence="5 12">Xylose isomerase</fullName>
        <ecNumber evidence="4 12">5.3.1.5</ecNumber>
    </recommendedName>
</protein>
<keyword evidence="6 12" id="KW-0963">Cytoplasm</keyword>
<evidence type="ECO:0000256" key="12">
    <source>
        <dbReference type="HAMAP-Rule" id="MF_00455"/>
    </source>
</evidence>
<evidence type="ECO:0000256" key="3">
    <source>
        <dbReference type="ARBA" id="ARBA00011881"/>
    </source>
</evidence>
<feature type="binding site" evidence="12">
    <location>
        <position position="269"/>
    </location>
    <ligand>
        <name>Mg(2+)</name>
        <dbReference type="ChEBI" id="CHEBI:18420"/>
        <label>2</label>
    </ligand>
</feature>
<keyword evidence="12" id="KW-0460">Magnesium</keyword>
<dbReference type="InterPro" id="IPR013022">
    <property type="entry name" value="Xyl_isomerase-like_TIM-brl"/>
</dbReference>
<feature type="binding site" evidence="12">
    <location>
        <position position="310"/>
    </location>
    <ligand>
        <name>Mg(2+)</name>
        <dbReference type="ChEBI" id="CHEBI:18420"/>
        <label>2</label>
    </ligand>
</feature>
<dbReference type="InterPro" id="IPR001998">
    <property type="entry name" value="Xylose_isomerase"/>
</dbReference>
<evidence type="ECO:0000259" key="15">
    <source>
        <dbReference type="Pfam" id="PF01261"/>
    </source>
</evidence>
<dbReference type="Pfam" id="PF01261">
    <property type="entry name" value="AP_endonuc_2"/>
    <property type="match status" value="1"/>
</dbReference>
<dbReference type="GO" id="GO:0042732">
    <property type="term" value="P:D-xylose metabolic process"/>
    <property type="evidence" value="ECO:0007669"/>
    <property type="project" value="UniProtKB-UniRule"/>
</dbReference>
<name>A0A8J6N0W7_9DELT</name>
<keyword evidence="10 12" id="KW-0119">Carbohydrate metabolism</keyword>
<evidence type="ECO:0000256" key="2">
    <source>
        <dbReference type="ARBA" id="ARBA00005765"/>
    </source>
</evidence>
<feature type="binding site" evidence="12">
    <location>
        <position position="308"/>
    </location>
    <ligand>
        <name>Mg(2+)</name>
        <dbReference type="ChEBI" id="CHEBI:18420"/>
        <label>2</label>
    </ligand>
</feature>
<evidence type="ECO:0000313" key="16">
    <source>
        <dbReference type="EMBL" id="MBC8177957.1"/>
    </source>
</evidence>
<reference evidence="16 17" key="1">
    <citation type="submission" date="2020-08" db="EMBL/GenBank/DDBJ databases">
        <title>Bridging the membrane lipid divide: bacteria of the FCB group superphylum have the potential to synthesize archaeal ether lipids.</title>
        <authorList>
            <person name="Villanueva L."/>
            <person name="Von Meijenfeldt F.A.B."/>
            <person name="Westbye A.B."/>
            <person name="Yadav S."/>
            <person name="Hopmans E.C."/>
            <person name="Dutilh B.E."/>
            <person name="Sinninghe Damste J.S."/>
        </authorList>
    </citation>
    <scope>NUCLEOTIDE SEQUENCE [LARGE SCALE GENOMIC DNA]</scope>
    <source>
        <strain evidence="16">NIOZ-UU27</strain>
    </source>
</reference>
<dbReference type="PRINTS" id="PR00688">
    <property type="entry name" value="XYLOSISMRASE"/>
</dbReference>
<dbReference type="NCBIfam" id="NF003998">
    <property type="entry name" value="PRK05474.1"/>
    <property type="match status" value="1"/>
</dbReference>
<evidence type="ECO:0000256" key="6">
    <source>
        <dbReference type="ARBA" id="ARBA00022490"/>
    </source>
</evidence>
<evidence type="ECO:0000256" key="7">
    <source>
        <dbReference type="ARBA" id="ARBA00022629"/>
    </source>
</evidence>
<dbReference type="PANTHER" id="PTHR48408:SF1">
    <property type="entry name" value="XYLOSE ISOMERASE"/>
    <property type="match status" value="1"/>
</dbReference>
<evidence type="ECO:0000256" key="1">
    <source>
        <dbReference type="ARBA" id="ARBA00004496"/>
    </source>
</evidence>
<dbReference type="GO" id="GO:0009045">
    <property type="term" value="F:xylose isomerase activity"/>
    <property type="evidence" value="ECO:0007669"/>
    <property type="project" value="UniProtKB-UniRule"/>
</dbReference>
<feature type="binding site" evidence="12">
    <location>
        <position position="269"/>
    </location>
    <ligand>
        <name>Mg(2+)</name>
        <dbReference type="ChEBI" id="CHEBI:18420"/>
        <label>1</label>
    </ligand>
</feature>
<dbReference type="FunFam" id="3.20.20.150:FF:000002">
    <property type="entry name" value="Xylose isomerase"/>
    <property type="match status" value="1"/>
</dbReference>
<evidence type="ECO:0000256" key="5">
    <source>
        <dbReference type="ARBA" id="ARBA00018232"/>
    </source>
</evidence>
<dbReference type="SUPFAM" id="SSF51658">
    <property type="entry name" value="Xylose isomerase-like"/>
    <property type="match status" value="1"/>
</dbReference>
<dbReference type="InterPro" id="IPR036237">
    <property type="entry name" value="Xyl_isomerase-like_sf"/>
</dbReference>
<comment type="catalytic activity">
    <reaction evidence="11 12 13">
        <text>alpha-D-xylose = alpha-D-xylulofuranose</text>
        <dbReference type="Rhea" id="RHEA:22816"/>
        <dbReference type="ChEBI" id="CHEBI:28518"/>
        <dbReference type="ChEBI" id="CHEBI:188998"/>
        <dbReference type="EC" id="5.3.1.5"/>
    </reaction>
</comment>
<evidence type="ECO:0000256" key="9">
    <source>
        <dbReference type="ARBA" id="ARBA00023235"/>
    </source>
</evidence>
<dbReference type="HAMAP" id="MF_00455">
    <property type="entry name" value="Xylose_isom_A"/>
    <property type="match status" value="1"/>
</dbReference>
<feature type="domain" description="Xylose isomerase-like TIM barrel" evidence="15">
    <location>
        <begin position="122"/>
        <end position="279"/>
    </location>
</feature>
<dbReference type="GO" id="GO:0000287">
    <property type="term" value="F:magnesium ion binding"/>
    <property type="evidence" value="ECO:0007669"/>
    <property type="project" value="UniProtKB-UniRule"/>
</dbReference>
<dbReference type="PROSITE" id="PS51415">
    <property type="entry name" value="XYLOSE_ISOMERASE"/>
    <property type="match status" value="1"/>
</dbReference>
<dbReference type="GO" id="GO:0005737">
    <property type="term" value="C:cytoplasm"/>
    <property type="evidence" value="ECO:0007669"/>
    <property type="project" value="UniProtKB-SubCell"/>
</dbReference>
<evidence type="ECO:0000256" key="10">
    <source>
        <dbReference type="ARBA" id="ARBA00023277"/>
    </source>
</evidence>
<feature type="binding site" evidence="12">
    <location>
        <position position="297"/>
    </location>
    <ligand>
        <name>Mg(2+)</name>
        <dbReference type="ChEBI" id="CHEBI:18420"/>
        <label>1</label>
    </ligand>
</feature>
<dbReference type="EMBL" id="JACNJD010000247">
    <property type="protein sequence ID" value="MBC8177957.1"/>
    <property type="molecule type" value="Genomic_DNA"/>
</dbReference>
<gene>
    <name evidence="12 16" type="primary">xylA</name>
    <name evidence="16" type="ORF">H8E19_11185</name>
</gene>
<accession>A0A8J6N0W7</accession>
<dbReference type="Gene3D" id="3.20.20.150">
    <property type="entry name" value="Divalent-metal-dependent TIM barrel enzymes"/>
    <property type="match status" value="1"/>
</dbReference>
<keyword evidence="9 12" id="KW-0413">Isomerase</keyword>
<feature type="active site" evidence="12">
    <location>
        <position position="105"/>
    </location>
</feature>
<dbReference type="EC" id="5.3.1.5" evidence="4 12"/>
<comment type="caution">
    <text evidence="16">The sequence shown here is derived from an EMBL/GenBank/DDBJ whole genome shotgun (WGS) entry which is preliminary data.</text>
</comment>
<dbReference type="Proteomes" id="UP000650524">
    <property type="component" value="Unassembled WGS sequence"/>
</dbReference>
<dbReference type="InterPro" id="IPR013452">
    <property type="entry name" value="Xylose_isom_bac"/>
</dbReference>
<comment type="subunit">
    <text evidence="3 12 14">Homotetramer.</text>
</comment>